<keyword evidence="1" id="KW-0812">Transmembrane</keyword>
<reference evidence="2" key="1">
    <citation type="journal article" date="2014" name="Front. Microbiol.">
        <title>High frequency of phylogenetically diverse reductive dehalogenase-homologous genes in deep subseafloor sedimentary metagenomes.</title>
        <authorList>
            <person name="Kawai M."/>
            <person name="Futagami T."/>
            <person name="Toyoda A."/>
            <person name="Takaki Y."/>
            <person name="Nishi S."/>
            <person name="Hori S."/>
            <person name="Arai W."/>
            <person name="Tsubouchi T."/>
            <person name="Morono Y."/>
            <person name="Uchiyama I."/>
            <person name="Ito T."/>
            <person name="Fujiyama A."/>
            <person name="Inagaki F."/>
            <person name="Takami H."/>
        </authorList>
    </citation>
    <scope>NUCLEOTIDE SEQUENCE</scope>
    <source>
        <strain evidence="2">Expedition CK06-06</strain>
    </source>
</reference>
<protein>
    <recommendedName>
        <fullName evidence="3">EamA domain-containing protein</fullName>
    </recommendedName>
</protein>
<feature type="transmembrane region" description="Helical" evidence="1">
    <location>
        <begin position="40"/>
        <end position="59"/>
    </location>
</feature>
<dbReference type="InterPro" id="IPR037185">
    <property type="entry name" value="EmrE-like"/>
</dbReference>
<feature type="transmembrane region" description="Helical" evidence="1">
    <location>
        <begin position="12"/>
        <end position="33"/>
    </location>
</feature>
<proteinExistence type="predicted"/>
<sequence>MLWAYQLCQHASYILAFRQISIVIGVIMAFVIYKEQGRAIRLAGTLVLASGLALISLWGG</sequence>
<keyword evidence="1" id="KW-0472">Membrane</keyword>
<comment type="caution">
    <text evidence="2">The sequence shown here is derived from an EMBL/GenBank/DDBJ whole genome shotgun (WGS) entry which is preliminary data.</text>
</comment>
<evidence type="ECO:0000313" key="2">
    <source>
        <dbReference type="EMBL" id="GAH10979.1"/>
    </source>
</evidence>
<accession>X1E1E7</accession>
<dbReference type="AlphaFoldDB" id="X1E1E7"/>
<gene>
    <name evidence="2" type="ORF">S01H4_61454</name>
</gene>
<keyword evidence="1" id="KW-1133">Transmembrane helix</keyword>
<evidence type="ECO:0000256" key="1">
    <source>
        <dbReference type="SAM" id="Phobius"/>
    </source>
</evidence>
<evidence type="ECO:0008006" key="3">
    <source>
        <dbReference type="Google" id="ProtNLM"/>
    </source>
</evidence>
<organism evidence="2">
    <name type="scientific">marine sediment metagenome</name>
    <dbReference type="NCBI Taxonomy" id="412755"/>
    <lineage>
        <taxon>unclassified sequences</taxon>
        <taxon>metagenomes</taxon>
        <taxon>ecological metagenomes</taxon>
    </lineage>
</organism>
<dbReference type="SUPFAM" id="SSF103481">
    <property type="entry name" value="Multidrug resistance efflux transporter EmrE"/>
    <property type="match status" value="1"/>
</dbReference>
<dbReference type="EMBL" id="BART01036440">
    <property type="protein sequence ID" value="GAH10979.1"/>
    <property type="molecule type" value="Genomic_DNA"/>
</dbReference>
<name>X1E1E7_9ZZZZ</name>